<protein>
    <submittedName>
        <fullName evidence="1">Uncharacterized protein</fullName>
    </submittedName>
</protein>
<gene>
    <name evidence="1" type="ORF">GCM10011322_12870</name>
</gene>
<sequence length="151" mass="17166">MRVDADLGPREQAFRRLFVTPAVARWLSRDLATRPSSLIGNALSPVEQVDALIERFVAGRPLEHGRQFKCLRPAQKAVWELKTDDVRLFGFFPERDCFVVLFANFADTVKDHDLYRGYVDEVVRRRAELDIDGGHMKGSDAHDVVSTRLAP</sequence>
<reference evidence="1 2" key="1">
    <citation type="journal article" date="2014" name="Int. J. Syst. Evol. Microbiol.">
        <title>Complete genome sequence of Corynebacterium casei LMG S-19264T (=DSM 44701T), isolated from a smear-ripened cheese.</title>
        <authorList>
            <consortium name="US DOE Joint Genome Institute (JGI-PGF)"/>
            <person name="Walter F."/>
            <person name="Albersmeier A."/>
            <person name="Kalinowski J."/>
            <person name="Ruckert C."/>
        </authorList>
    </citation>
    <scope>NUCLEOTIDE SEQUENCE [LARGE SCALE GENOMIC DNA]</scope>
    <source>
        <strain evidence="1 2">CGMCC 1.9161</strain>
    </source>
</reference>
<evidence type="ECO:0000313" key="2">
    <source>
        <dbReference type="Proteomes" id="UP000600449"/>
    </source>
</evidence>
<proteinExistence type="predicted"/>
<evidence type="ECO:0000313" key="1">
    <source>
        <dbReference type="EMBL" id="GGK27747.1"/>
    </source>
</evidence>
<dbReference type="EMBL" id="BMMF01000003">
    <property type="protein sequence ID" value="GGK27747.1"/>
    <property type="molecule type" value="Genomic_DNA"/>
</dbReference>
<organism evidence="1 2">
    <name type="scientific">Salinarimonas ramus</name>
    <dbReference type="NCBI Taxonomy" id="690164"/>
    <lineage>
        <taxon>Bacteria</taxon>
        <taxon>Pseudomonadati</taxon>
        <taxon>Pseudomonadota</taxon>
        <taxon>Alphaproteobacteria</taxon>
        <taxon>Hyphomicrobiales</taxon>
        <taxon>Salinarimonadaceae</taxon>
        <taxon>Salinarimonas</taxon>
    </lineage>
</organism>
<dbReference type="Proteomes" id="UP000600449">
    <property type="component" value="Unassembled WGS sequence"/>
</dbReference>
<name>A0A917Q6A8_9HYPH</name>
<dbReference type="RefSeq" id="WP_244645114.1">
    <property type="nucleotide sequence ID" value="NZ_BMMF01000003.1"/>
</dbReference>
<accession>A0A917Q6A8</accession>
<comment type="caution">
    <text evidence="1">The sequence shown here is derived from an EMBL/GenBank/DDBJ whole genome shotgun (WGS) entry which is preliminary data.</text>
</comment>
<dbReference type="AlphaFoldDB" id="A0A917Q6A8"/>
<keyword evidence="2" id="KW-1185">Reference proteome</keyword>